<accession>A0A935C4D9</accession>
<evidence type="ECO:0008006" key="3">
    <source>
        <dbReference type="Google" id="ProtNLM"/>
    </source>
</evidence>
<proteinExistence type="predicted"/>
<comment type="caution">
    <text evidence="1">The sequence shown here is derived from an EMBL/GenBank/DDBJ whole genome shotgun (WGS) entry which is preliminary data.</text>
</comment>
<sequence length="136" mass="15498">MEKPDKKVRFALYVNQSALDLVDENFEKDNCLSKSEFIENAIRFYVSYLSSNTNIPYLSTVVMSTMESLLKENTNRLSKLLFKLAVELAITMNVVASNQGVDKEVLNTLRGECIKEVKKTNGIFTFDEADNWQKGL</sequence>
<evidence type="ECO:0000313" key="1">
    <source>
        <dbReference type="EMBL" id="MBK6090195.1"/>
    </source>
</evidence>
<gene>
    <name evidence="1" type="ORF">JKK62_16350</name>
</gene>
<keyword evidence="2" id="KW-1185">Reference proteome</keyword>
<name>A0A935C4D9_9FIRM</name>
<dbReference type="RefSeq" id="WP_201428867.1">
    <property type="nucleotide sequence ID" value="NZ_JAEQMG010000187.1"/>
</dbReference>
<evidence type="ECO:0000313" key="2">
    <source>
        <dbReference type="Proteomes" id="UP000633365"/>
    </source>
</evidence>
<dbReference type="Proteomes" id="UP000633365">
    <property type="component" value="Unassembled WGS sequence"/>
</dbReference>
<organism evidence="1 2">
    <name type="scientific">Ruminococcus difficilis</name>
    <dbReference type="NCBI Taxonomy" id="2763069"/>
    <lineage>
        <taxon>Bacteria</taxon>
        <taxon>Bacillati</taxon>
        <taxon>Bacillota</taxon>
        <taxon>Clostridia</taxon>
        <taxon>Eubacteriales</taxon>
        <taxon>Oscillospiraceae</taxon>
        <taxon>Ruminococcus</taxon>
    </lineage>
</organism>
<dbReference type="EMBL" id="JAEQMG010000187">
    <property type="protein sequence ID" value="MBK6090195.1"/>
    <property type="molecule type" value="Genomic_DNA"/>
</dbReference>
<protein>
    <recommendedName>
        <fullName evidence="3">Ribbon-helix-helix protein CopG domain-containing protein</fullName>
    </recommendedName>
</protein>
<dbReference type="AlphaFoldDB" id="A0A935C4D9"/>
<reference evidence="1" key="1">
    <citation type="submission" date="2021-01" db="EMBL/GenBank/DDBJ databases">
        <title>Genome public.</title>
        <authorList>
            <person name="Liu C."/>
            <person name="Sun Q."/>
        </authorList>
    </citation>
    <scope>NUCLEOTIDE SEQUENCE</scope>
    <source>
        <strain evidence="1">M6</strain>
    </source>
</reference>